<name>A0AA41QLA4_9HYPH</name>
<dbReference type="InterPro" id="IPR036291">
    <property type="entry name" value="NAD(P)-bd_dom_sf"/>
</dbReference>
<organism evidence="3 4">
    <name type="scientific">Paradevosia shaoguanensis</name>
    <dbReference type="NCBI Taxonomy" id="1335043"/>
    <lineage>
        <taxon>Bacteria</taxon>
        <taxon>Pseudomonadati</taxon>
        <taxon>Pseudomonadota</taxon>
        <taxon>Alphaproteobacteria</taxon>
        <taxon>Hyphomicrobiales</taxon>
        <taxon>Devosiaceae</taxon>
        <taxon>Paradevosia</taxon>
    </lineage>
</organism>
<sequence length="341" mass="37411">MRKVLIVGSGGIGRRHIKGFLKTGRAELAIVEPDPGRREGVLGEFAIVQAFASLDEVDLSAFDLAVICSPAHTHVAIMRRCADADLPFLVEKPLSVTMDGVDEVCALVAQKGLLARVGYVRRVADEVRALREQIADGKIGQLKLAYLNTSQDFPKYRPDFQRTYYARPEMGGGAILDAASHLFDMLIWLMGRPTDVACMFDRLVLEGTDTEDTCLVTIRFESGAMANITINQFQKRNAATFEFIGTKGNLLLDHSVLKFTDDDSGKWSEARDFMAGLVPIETHQERFAMQANALLDALDGKPCELATLDEARLNLKVALAAKESWLEKRIVAIAPDGGANV</sequence>
<dbReference type="InterPro" id="IPR055170">
    <property type="entry name" value="GFO_IDH_MocA-like_dom"/>
</dbReference>
<dbReference type="Pfam" id="PF01408">
    <property type="entry name" value="GFO_IDH_MocA"/>
    <property type="match status" value="1"/>
</dbReference>
<dbReference type="PANTHER" id="PTHR43377:SF1">
    <property type="entry name" value="BILIVERDIN REDUCTASE A"/>
    <property type="match status" value="1"/>
</dbReference>
<dbReference type="EMBL" id="JALAZD010000001">
    <property type="protein sequence ID" value="MCI0126694.1"/>
    <property type="molecule type" value="Genomic_DNA"/>
</dbReference>
<evidence type="ECO:0000313" key="3">
    <source>
        <dbReference type="EMBL" id="MCI0126694.1"/>
    </source>
</evidence>
<evidence type="ECO:0000259" key="2">
    <source>
        <dbReference type="Pfam" id="PF22725"/>
    </source>
</evidence>
<gene>
    <name evidence="3" type="ORF">ML536_07635</name>
</gene>
<dbReference type="Proteomes" id="UP001156140">
    <property type="component" value="Unassembled WGS sequence"/>
</dbReference>
<dbReference type="Gene3D" id="3.40.50.720">
    <property type="entry name" value="NAD(P)-binding Rossmann-like Domain"/>
    <property type="match status" value="1"/>
</dbReference>
<comment type="caution">
    <text evidence="3">The sequence shown here is derived from an EMBL/GenBank/DDBJ whole genome shotgun (WGS) entry which is preliminary data.</text>
</comment>
<dbReference type="InterPro" id="IPR000683">
    <property type="entry name" value="Gfo/Idh/MocA-like_OxRdtase_N"/>
</dbReference>
<dbReference type="GO" id="GO:0000166">
    <property type="term" value="F:nucleotide binding"/>
    <property type="evidence" value="ECO:0007669"/>
    <property type="project" value="InterPro"/>
</dbReference>
<feature type="domain" description="Gfo/Idh/MocA-like oxidoreductase N-terminal" evidence="1">
    <location>
        <begin position="3"/>
        <end position="119"/>
    </location>
</feature>
<proteinExistence type="predicted"/>
<dbReference type="SUPFAM" id="SSF51735">
    <property type="entry name" value="NAD(P)-binding Rossmann-fold domains"/>
    <property type="match status" value="1"/>
</dbReference>
<dbReference type="PANTHER" id="PTHR43377">
    <property type="entry name" value="BILIVERDIN REDUCTASE A"/>
    <property type="match status" value="1"/>
</dbReference>
<dbReference type="Gene3D" id="3.30.360.10">
    <property type="entry name" value="Dihydrodipicolinate Reductase, domain 2"/>
    <property type="match status" value="1"/>
</dbReference>
<dbReference type="InterPro" id="IPR051450">
    <property type="entry name" value="Gfo/Idh/MocA_Oxidoreductases"/>
</dbReference>
<feature type="domain" description="GFO/IDH/MocA-like oxidoreductase" evidence="2">
    <location>
        <begin position="127"/>
        <end position="250"/>
    </location>
</feature>
<protein>
    <submittedName>
        <fullName evidence="3">Gfo/Idh/MocA family oxidoreductase</fullName>
    </submittedName>
</protein>
<keyword evidence="4" id="KW-1185">Reference proteome</keyword>
<accession>A0AA41QLA4</accession>
<evidence type="ECO:0000259" key="1">
    <source>
        <dbReference type="Pfam" id="PF01408"/>
    </source>
</evidence>
<evidence type="ECO:0000313" key="4">
    <source>
        <dbReference type="Proteomes" id="UP001156140"/>
    </source>
</evidence>
<dbReference type="SUPFAM" id="SSF55347">
    <property type="entry name" value="Glyceraldehyde-3-phosphate dehydrogenase-like, C-terminal domain"/>
    <property type="match status" value="1"/>
</dbReference>
<dbReference type="Pfam" id="PF22725">
    <property type="entry name" value="GFO_IDH_MocA_C3"/>
    <property type="match status" value="1"/>
</dbReference>
<reference evidence="3" key="1">
    <citation type="submission" date="2022-03" db="EMBL/GenBank/DDBJ databases">
        <title>The complete genome sequence of a Methyloterrigena soli.</title>
        <authorList>
            <person name="Zi Z."/>
        </authorList>
    </citation>
    <scope>NUCLEOTIDE SEQUENCE</scope>
    <source>
        <strain evidence="3">M48</strain>
    </source>
</reference>
<dbReference type="AlphaFoldDB" id="A0AA41QLA4"/>
<dbReference type="RefSeq" id="WP_182397491.1">
    <property type="nucleotide sequence ID" value="NZ_JAKETQ010000001.1"/>
</dbReference>